<organism evidence="2 3">
    <name type="scientific">Prosthecochloris ethylica</name>
    <dbReference type="NCBI Taxonomy" id="2743976"/>
    <lineage>
        <taxon>Bacteria</taxon>
        <taxon>Pseudomonadati</taxon>
        <taxon>Chlorobiota</taxon>
        <taxon>Chlorobiia</taxon>
        <taxon>Chlorobiales</taxon>
        <taxon>Chlorobiaceae</taxon>
        <taxon>Prosthecochloris</taxon>
    </lineage>
</organism>
<keyword evidence="3" id="KW-1185">Reference proteome</keyword>
<dbReference type="RefSeq" id="WP_114608362.1">
    <property type="nucleotide sequence ID" value="NZ_JABVZQ010000015.1"/>
</dbReference>
<keyword evidence="1" id="KW-0472">Membrane</keyword>
<evidence type="ECO:0000256" key="1">
    <source>
        <dbReference type="SAM" id="Phobius"/>
    </source>
</evidence>
<name>A0ABR9XTM2_9CHLB</name>
<proteinExistence type="predicted"/>
<keyword evidence="1" id="KW-0812">Transmembrane</keyword>
<dbReference type="Proteomes" id="UP000619838">
    <property type="component" value="Unassembled WGS sequence"/>
</dbReference>
<reference evidence="2 3" key="1">
    <citation type="journal article" date="2020" name="Microorganisms">
        <title>Simultaneous Genome Sequencing of Prosthecochloris ethylica and Desulfuromonas acetoxidans within a Syntrophic Mixture Reveals Unique Pili and Protein Interactions.</title>
        <authorList>
            <person name="Kyndt J.A."/>
            <person name="Van Beeumen J.J."/>
            <person name="Meyer T.E."/>
        </authorList>
    </citation>
    <scope>NUCLEOTIDE SEQUENCE [LARGE SCALE GENOMIC DNA]</scope>
    <source>
        <strain evidence="2 3">N3</strain>
    </source>
</reference>
<accession>A0ABR9XTM2</accession>
<gene>
    <name evidence="2" type="ORF">INT08_09335</name>
</gene>
<evidence type="ECO:0000313" key="3">
    <source>
        <dbReference type="Proteomes" id="UP000619838"/>
    </source>
</evidence>
<feature type="transmembrane region" description="Helical" evidence="1">
    <location>
        <begin position="6"/>
        <end position="24"/>
    </location>
</feature>
<feature type="transmembrane region" description="Helical" evidence="1">
    <location>
        <begin position="63"/>
        <end position="87"/>
    </location>
</feature>
<comment type="caution">
    <text evidence="2">The sequence shown here is derived from an EMBL/GenBank/DDBJ whole genome shotgun (WGS) entry which is preliminary data.</text>
</comment>
<sequence length="92" mass="10112">MIPNYLFETLWWVMTAAACILAIIPALVRKISILLLPLIVGVWAGLLYLVSRSFGSDALWASLGASLLIGIMTLVLSLLFSGITSMLNNRYR</sequence>
<keyword evidence="1" id="KW-1133">Transmembrane helix</keyword>
<dbReference type="EMBL" id="JADGII010000018">
    <property type="protein sequence ID" value="MBF0637368.1"/>
    <property type="molecule type" value="Genomic_DNA"/>
</dbReference>
<evidence type="ECO:0000313" key="2">
    <source>
        <dbReference type="EMBL" id="MBF0637368.1"/>
    </source>
</evidence>
<feature type="transmembrane region" description="Helical" evidence="1">
    <location>
        <begin position="31"/>
        <end position="51"/>
    </location>
</feature>
<protein>
    <submittedName>
        <fullName evidence="2">Uncharacterized protein</fullName>
    </submittedName>
</protein>